<reference evidence="1" key="1">
    <citation type="submission" date="2022-11" db="EMBL/GenBank/DDBJ databases">
        <authorList>
            <person name="Hyden B.L."/>
            <person name="Feng K."/>
            <person name="Yates T."/>
            <person name="Jawdy S."/>
            <person name="Smart L.B."/>
            <person name="Muchero W."/>
        </authorList>
    </citation>
    <scope>NUCLEOTIDE SEQUENCE</scope>
    <source>
        <tissue evidence="1">Shoot tip</tissue>
    </source>
</reference>
<dbReference type="OrthoDB" id="1932527at2759"/>
<keyword evidence="2" id="KW-1185">Reference proteome</keyword>
<evidence type="ECO:0000313" key="2">
    <source>
        <dbReference type="Proteomes" id="UP001151529"/>
    </source>
</evidence>
<organism evidence="1 2">
    <name type="scientific">Salix viminalis</name>
    <name type="common">Common osier</name>
    <name type="synonym">Basket willow</name>
    <dbReference type="NCBI Taxonomy" id="40686"/>
    <lineage>
        <taxon>Eukaryota</taxon>
        <taxon>Viridiplantae</taxon>
        <taxon>Streptophyta</taxon>
        <taxon>Embryophyta</taxon>
        <taxon>Tracheophyta</taxon>
        <taxon>Spermatophyta</taxon>
        <taxon>Magnoliopsida</taxon>
        <taxon>eudicotyledons</taxon>
        <taxon>Gunneridae</taxon>
        <taxon>Pentapetalae</taxon>
        <taxon>rosids</taxon>
        <taxon>fabids</taxon>
        <taxon>Malpighiales</taxon>
        <taxon>Salicaceae</taxon>
        <taxon>Saliceae</taxon>
        <taxon>Salix</taxon>
    </lineage>
</organism>
<evidence type="ECO:0008006" key="3">
    <source>
        <dbReference type="Google" id="ProtNLM"/>
    </source>
</evidence>
<comment type="caution">
    <text evidence="1">The sequence shown here is derived from an EMBL/GenBank/DDBJ whole genome shotgun (WGS) entry which is preliminary data.</text>
</comment>
<sequence length="92" mass="10678">MIRENQHVFVPGRLMADNALLALETFHCSKKIKRYHAGARGRQDRGEHWFSRFDRAAVAVDIAPPIGSSFLLSSFWLPPFTWKFRLCRACSW</sequence>
<proteinExistence type="predicted"/>
<evidence type="ECO:0000313" key="1">
    <source>
        <dbReference type="EMBL" id="KAJ6689126.1"/>
    </source>
</evidence>
<accession>A0A9Q0PJ25</accession>
<name>A0A9Q0PJ25_SALVM</name>
<dbReference type="AlphaFoldDB" id="A0A9Q0PJ25"/>
<dbReference type="EMBL" id="JAPFFL010000012">
    <property type="protein sequence ID" value="KAJ6689126.1"/>
    <property type="molecule type" value="Genomic_DNA"/>
</dbReference>
<dbReference type="Proteomes" id="UP001151529">
    <property type="component" value="Chromosome 8"/>
</dbReference>
<reference evidence="1" key="2">
    <citation type="journal article" date="2023" name="Int. J. Mol. Sci.">
        <title>De Novo Assembly and Annotation of 11 Diverse Shrub Willow (Salix) Genomes Reveals Novel Gene Organization in Sex-Linked Regions.</title>
        <authorList>
            <person name="Hyden B."/>
            <person name="Feng K."/>
            <person name="Yates T.B."/>
            <person name="Jawdy S."/>
            <person name="Cereghino C."/>
            <person name="Smart L.B."/>
            <person name="Muchero W."/>
        </authorList>
    </citation>
    <scope>NUCLEOTIDE SEQUENCE [LARGE SCALE GENOMIC DNA]</scope>
    <source>
        <tissue evidence="1">Shoot tip</tissue>
    </source>
</reference>
<gene>
    <name evidence="1" type="ORF">OIU85_005525</name>
</gene>
<protein>
    <recommendedName>
        <fullName evidence="3">Reverse transcriptase domain-containing protein</fullName>
    </recommendedName>
</protein>